<evidence type="ECO:0000313" key="11">
    <source>
        <dbReference type="Proteomes" id="UP000253941"/>
    </source>
</evidence>
<dbReference type="InterPro" id="IPR017896">
    <property type="entry name" value="4Fe4S_Fe-S-bd"/>
</dbReference>
<dbReference type="InterPro" id="IPR004113">
    <property type="entry name" value="FAD-bd_oxidored_4_C"/>
</dbReference>
<dbReference type="InterPro" id="IPR017900">
    <property type="entry name" value="4Fe4S_Fe_S_CS"/>
</dbReference>
<evidence type="ECO:0000256" key="6">
    <source>
        <dbReference type="ARBA" id="ARBA00023004"/>
    </source>
</evidence>
<protein>
    <submittedName>
        <fullName evidence="10">FAD-binding oxidoreductase</fullName>
    </submittedName>
</protein>
<dbReference type="RefSeq" id="WP_114582861.1">
    <property type="nucleotide sequence ID" value="NZ_QPMH01000014.1"/>
</dbReference>
<evidence type="ECO:0000256" key="5">
    <source>
        <dbReference type="ARBA" id="ARBA00023002"/>
    </source>
</evidence>
<evidence type="ECO:0000256" key="4">
    <source>
        <dbReference type="ARBA" id="ARBA00022827"/>
    </source>
</evidence>
<evidence type="ECO:0000256" key="2">
    <source>
        <dbReference type="ARBA" id="ARBA00022630"/>
    </source>
</evidence>
<evidence type="ECO:0000256" key="7">
    <source>
        <dbReference type="ARBA" id="ARBA00023014"/>
    </source>
</evidence>
<evidence type="ECO:0000259" key="9">
    <source>
        <dbReference type="PROSITE" id="PS51387"/>
    </source>
</evidence>
<dbReference type="PANTHER" id="PTHR11748">
    <property type="entry name" value="D-LACTATE DEHYDROGENASE"/>
    <property type="match status" value="1"/>
</dbReference>
<keyword evidence="3" id="KW-0479">Metal-binding</keyword>
<evidence type="ECO:0000256" key="1">
    <source>
        <dbReference type="ARBA" id="ARBA00001974"/>
    </source>
</evidence>
<feature type="domain" description="FAD-binding PCMH-type" evidence="9">
    <location>
        <begin position="49"/>
        <end position="274"/>
    </location>
</feature>
<dbReference type="Proteomes" id="UP000253941">
    <property type="component" value="Unassembled WGS sequence"/>
</dbReference>
<keyword evidence="5" id="KW-0560">Oxidoreductase</keyword>
<comment type="cofactor">
    <cofactor evidence="1">
        <name>FAD</name>
        <dbReference type="ChEBI" id="CHEBI:57692"/>
    </cofactor>
</comment>
<dbReference type="GO" id="GO:0051536">
    <property type="term" value="F:iron-sulfur cluster binding"/>
    <property type="evidence" value="ECO:0007669"/>
    <property type="project" value="UniProtKB-KW"/>
</dbReference>
<dbReference type="PANTHER" id="PTHR11748:SF119">
    <property type="entry name" value="D-2-HYDROXYGLUTARATE DEHYDROGENASE"/>
    <property type="match status" value="1"/>
</dbReference>
<keyword evidence="4" id="KW-0274">FAD</keyword>
<dbReference type="SUPFAM" id="SSF56176">
    <property type="entry name" value="FAD-binding/transporter-associated domain-like"/>
    <property type="match status" value="1"/>
</dbReference>
<dbReference type="PROSITE" id="PS51379">
    <property type="entry name" value="4FE4S_FER_2"/>
    <property type="match status" value="1"/>
</dbReference>
<dbReference type="Gene3D" id="3.30.70.2740">
    <property type="match status" value="1"/>
</dbReference>
<organism evidence="10 11">
    <name type="scientific">Ferruginivarius sediminum</name>
    <dbReference type="NCBI Taxonomy" id="2661937"/>
    <lineage>
        <taxon>Bacteria</taxon>
        <taxon>Pseudomonadati</taxon>
        <taxon>Pseudomonadota</taxon>
        <taxon>Alphaproteobacteria</taxon>
        <taxon>Rhodospirillales</taxon>
        <taxon>Rhodospirillaceae</taxon>
        <taxon>Ferruginivarius</taxon>
    </lineage>
</organism>
<dbReference type="GO" id="GO:0071949">
    <property type="term" value="F:FAD binding"/>
    <property type="evidence" value="ECO:0007669"/>
    <property type="project" value="InterPro"/>
</dbReference>
<keyword evidence="7" id="KW-0411">Iron-sulfur</keyword>
<dbReference type="PROSITE" id="PS51387">
    <property type="entry name" value="FAD_PCMH"/>
    <property type="match status" value="1"/>
</dbReference>
<dbReference type="GO" id="GO:1903457">
    <property type="term" value="P:lactate catabolic process"/>
    <property type="evidence" value="ECO:0007669"/>
    <property type="project" value="TreeGrafter"/>
</dbReference>
<dbReference type="InterPro" id="IPR016166">
    <property type="entry name" value="FAD-bd_PCMH"/>
</dbReference>
<evidence type="ECO:0000259" key="8">
    <source>
        <dbReference type="PROSITE" id="PS51379"/>
    </source>
</evidence>
<dbReference type="InterPro" id="IPR016164">
    <property type="entry name" value="FAD-linked_Oxase-like_C"/>
</dbReference>
<dbReference type="Pfam" id="PF01565">
    <property type="entry name" value="FAD_binding_4"/>
    <property type="match status" value="1"/>
</dbReference>
<sequence>MSERRVAGYPRHRRIGDSRLARRLAAGVVGEVRFDAFTRGRYATDASHYQVEPIGVVLPRREEDIAAVLEIAREEGLPVIPRGGGTSQNGQAIGEAIILDTSKYLNEVIEYDATARRVSVQPGVVLDRLNARLKRDGLFFPVDVSTSSRATLGGMAGNNSAGSRSLRYGIMKDNVEAIDAVLADGSAHRFAEVPGNLDDTSLDPRVLDLVQGMRALAERERDEMARRIPKVQRRVGGYNLDSVESGGHNMAKLLVGSEGTLAFFRRLTLPLQPLPSQRVLGVCHFPTFFDAMDSAQHLVRLGPSAVELVDRNILEIAGGIPLFRESMKRFVRGEPDCLLIVEFAGEDAGELRDRLGALDAEMARLGFPDSVVTAEDASFQQEIWEVRKAGLNIVMAMKGDGKPVSFIEDCAVPLDRLAAYTAELNEVFARHGTRGTWYAHASVGCLHVRPILNLKTEAGARQMRAIHEEALDLVRRYEGSHSGEHGDGLARSSWHEKMYGPRLVDAFEVVKDAFDPDETFNPGKIVRAPQSDDRTLFRFKPGYADQGPAETVLDWSAWGGFLGATEMCNNNGACRKFAPGVMCPSYRVTMDERDATRGRANSLRLALSGQLGRDALTSPEMRETLSLCVGCKGCRRECPTGVDMARMKIEATAQYRKVAPLSARDRLIAYLPRYAPLASRFAPLLNFAARLPGLGAAREKLLGLSRHRSLPAWRSDRFRPDVAETSRAKSADTREVALFVDTFSAYHEPETARAAIAVLEAAGCRVNVARPDDGGRPLCCGRTFLATGLVDEARAELERTLTVLSPLAERGVPIVGLEPSCLLTLRDELAAVLPGRAAEAVGMQAKTFAEFLAQEHATRRLDLPLNALPCTSAYLHGHCHEKAFGAFGAVKTVLELVPGLEVNAIESSCCGMAGAFGYEAEHYEVSMRMAELSLLPAIRQAPEDAILVADGTSCRHQIADATGRKAHHLAVVLRDSLQGAGAA</sequence>
<dbReference type="AlphaFoldDB" id="A0A369TAL0"/>
<dbReference type="InterPro" id="IPR036318">
    <property type="entry name" value="FAD-bd_PCMH-like_sf"/>
</dbReference>
<keyword evidence="11" id="KW-1185">Reference proteome</keyword>
<dbReference type="GO" id="GO:0046872">
    <property type="term" value="F:metal ion binding"/>
    <property type="evidence" value="ECO:0007669"/>
    <property type="project" value="UniProtKB-KW"/>
</dbReference>
<reference evidence="10 11" key="1">
    <citation type="submission" date="2018-07" db="EMBL/GenBank/DDBJ databases">
        <title>Venubactetium sediminum gen. nov., sp. nov., isolated from a marine solar saltern.</title>
        <authorList>
            <person name="Wang S."/>
        </authorList>
    </citation>
    <scope>NUCLEOTIDE SEQUENCE [LARGE SCALE GENOMIC DNA]</scope>
    <source>
        <strain evidence="10 11">WD2A32</strain>
    </source>
</reference>
<dbReference type="InterPro" id="IPR006094">
    <property type="entry name" value="Oxid_FAD_bind_N"/>
</dbReference>
<dbReference type="SUPFAM" id="SSF46548">
    <property type="entry name" value="alpha-helical ferredoxin"/>
    <property type="match status" value="1"/>
</dbReference>
<keyword evidence="6" id="KW-0408">Iron</keyword>
<proteinExistence type="predicted"/>
<dbReference type="GO" id="GO:0004458">
    <property type="term" value="F:D-lactate dehydrogenase (cytochrome) activity"/>
    <property type="evidence" value="ECO:0007669"/>
    <property type="project" value="TreeGrafter"/>
</dbReference>
<dbReference type="Pfam" id="PF13183">
    <property type="entry name" value="Fer4_8"/>
    <property type="match status" value="1"/>
</dbReference>
<name>A0A369TAL0_9PROT</name>
<keyword evidence="2" id="KW-0285">Flavoprotein</keyword>
<dbReference type="Gene3D" id="3.30.465.10">
    <property type="match status" value="1"/>
</dbReference>
<dbReference type="InterPro" id="IPR016169">
    <property type="entry name" value="FAD-bd_PCMH_sub2"/>
</dbReference>
<comment type="caution">
    <text evidence="10">The sequence shown here is derived from an EMBL/GenBank/DDBJ whole genome shotgun (WGS) entry which is preliminary data.</text>
</comment>
<gene>
    <name evidence="10" type="ORF">DRB17_14115</name>
</gene>
<dbReference type="SUPFAM" id="SSF55103">
    <property type="entry name" value="FAD-linked oxidases, C-terminal domain"/>
    <property type="match status" value="1"/>
</dbReference>
<evidence type="ECO:0000313" key="10">
    <source>
        <dbReference type="EMBL" id="RDD61217.1"/>
    </source>
</evidence>
<evidence type="ECO:0000256" key="3">
    <source>
        <dbReference type="ARBA" id="ARBA00022723"/>
    </source>
</evidence>
<dbReference type="Pfam" id="PF02913">
    <property type="entry name" value="FAD-oxidase_C"/>
    <property type="match status" value="1"/>
</dbReference>
<dbReference type="GO" id="GO:0008720">
    <property type="term" value="F:D-lactate dehydrogenase (NAD+) activity"/>
    <property type="evidence" value="ECO:0007669"/>
    <property type="project" value="TreeGrafter"/>
</dbReference>
<dbReference type="EMBL" id="QPMH01000014">
    <property type="protein sequence ID" value="RDD61217.1"/>
    <property type="molecule type" value="Genomic_DNA"/>
</dbReference>
<dbReference type="PROSITE" id="PS00198">
    <property type="entry name" value="4FE4S_FER_1"/>
    <property type="match status" value="1"/>
</dbReference>
<feature type="domain" description="4Fe-4S ferredoxin-type" evidence="8">
    <location>
        <begin position="617"/>
        <end position="648"/>
    </location>
</feature>
<accession>A0A369TAL0</accession>